<sequence>MTTSKCPLLCQMAFAHSNPPLGLRRHCIRSLSVYLYIWIYISRTPYNACSPSLSQPRTLEAPISRMRSIQNFTQIIIILSLTFPIPLPTRAGTGYGTGRREDLPTANCQLPTHALPHSFSCPQVSLQPDSGCATSAWPQNRHWQENVQFSGT</sequence>
<dbReference type="Proteomes" id="UP000283841">
    <property type="component" value="Unassembled WGS sequence"/>
</dbReference>
<protein>
    <submittedName>
        <fullName evidence="1">Uncharacterized protein</fullName>
    </submittedName>
</protein>
<keyword evidence="2" id="KW-1185">Reference proteome</keyword>
<dbReference type="VEuPathDB" id="FungiDB:C8Q69DRAFT_290369"/>
<dbReference type="RefSeq" id="XP_028484010.1">
    <property type="nucleotide sequence ID" value="XM_028627009.1"/>
</dbReference>
<evidence type="ECO:0000313" key="1">
    <source>
        <dbReference type="EMBL" id="RWQ94365.1"/>
    </source>
</evidence>
<gene>
    <name evidence="1" type="ORF">C8Q69DRAFT_290369</name>
</gene>
<accession>A0A443HRC9</accession>
<reference evidence="1 2" key="1">
    <citation type="journal article" date="2018" name="Front. Microbiol.">
        <title>Genomic and genetic insights into a cosmopolitan fungus, Paecilomyces variotii (Eurotiales).</title>
        <authorList>
            <person name="Urquhart A.S."/>
            <person name="Mondo S.J."/>
            <person name="Makela M.R."/>
            <person name="Hane J.K."/>
            <person name="Wiebenga A."/>
            <person name="He G."/>
            <person name="Mihaltcheva S."/>
            <person name="Pangilinan J."/>
            <person name="Lipzen A."/>
            <person name="Barry K."/>
            <person name="de Vries R.P."/>
            <person name="Grigoriev I.V."/>
            <person name="Idnurm A."/>
        </authorList>
    </citation>
    <scope>NUCLEOTIDE SEQUENCE [LARGE SCALE GENOMIC DNA]</scope>
    <source>
        <strain evidence="1 2">CBS 101075</strain>
    </source>
</reference>
<name>A0A443HRC9_BYSSP</name>
<organism evidence="1 2">
    <name type="scientific">Byssochlamys spectabilis</name>
    <name type="common">Paecilomyces variotii</name>
    <dbReference type="NCBI Taxonomy" id="264951"/>
    <lineage>
        <taxon>Eukaryota</taxon>
        <taxon>Fungi</taxon>
        <taxon>Dikarya</taxon>
        <taxon>Ascomycota</taxon>
        <taxon>Pezizomycotina</taxon>
        <taxon>Eurotiomycetes</taxon>
        <taxon>Eurotiomycetidae</taxon>
        <taxon>Eurotiales</taxon>
        <taxon>Thermoascaceae</taxon>
        <taxon>Paecilomyces</taxon>
    </lineage>
</organism>
<dbReference type="GeneID" id="39596286"/>
<evidence type="ECO:0000313" key="2">
    <source>
        <dbReference type="Proteomes" id="UP000283841"/>
    </source>
</evidence>
<dbReference type="AlphaFoldDB" id="A0A443HRC9"/>
<proteinExistence type="predicted"/>
<comment type="caution">
    <text evidence="1">The sequence shown here is derived from an EMBL/GenBank/DDBJ whole genome shotgun (WGS) entry which is preliminary data.</text>
</comment>
<dbReference type="EMBL" id="RCNU01000007">
    <property type="protein sequence ID" value="RWQ94365.1"/>
    <property type="molecule type" value="Genomic_DNA"/>
</dbReference>